<gene>
    <name evidence="2" type="ORF">HMPREF0444_0995</name>
</gene>
<evidence type="ECO:0000256" key="1">
    <source>
        <dbReference type="SAM" id="Phobius"/>
    </source>
</evidence>
<evidence type="ECO:0000313" key="3">
    <source>
        <dbReference type="Proteomes" id="UP000005926"/>
    </source>
</evidence>
<organism evidence="2 3">
    <name type="scientific">Granulicatella adiacens ATCC 49175</name>
    <dbReference type="NCBI Taxonomy" id="638301"/>
    <lineage>
        <taxon>Bacteria</taxon>
        <taxon>Bacillati</taxon>
        <taxon>Bacillota</taxon>
        <taxon>Bacilli</taxon>
        <taxon>Lactobacillales</taxon>
        <taxon>Carnobacteriaceae</taxon>
        <taxon>Granulicatella</taxon>
    </lineage>
</organism>
<keyword evidence="1" id="KW-1133">Transmembrane helix</keyword>
<comment type="caution">
    <text evidence="2">The sequence shown here is derived from an EMBL/GenBank/DDBJ whole genome shotgun (WGS) entry which is preliminary data.</text>
</comment>
<feature type="transmembrane region" description="Helical" evidence="1">
    <location>
        <begin position="79"/>
        <end position="96"/>
    </location>
</feature>
<proteinExistence type="predicted"/>
<evidence type="ECO:0000313" key="2">
    <source>
        <dbReference type="EMBL" id="EEW37282.1"/>
    </source>
</evidence>
<feature type="transmembrane region" description="Helical" evidence="1">
    <location>
        <begin position="45"/>
        <end position="67"/>
    </location>
</feature>
<dbReference type="Proteomes" id="UP000005926">
    <property type="component" value="Unassembled WGS sequence"/>
</dbReference>
<keyword evidence="3" id="KW-1185">Reference proteome</keyword>
<accession>C8NGF0</accession>
<dbReference type="HOGENOM" id="CLU_1893248_0_0_9"/>
<dbReference type="GeneID" id="78412670"/>
<dbReference type="EMBL" id="ACKZ01000018">
    <property type="protein sequence ID" value="EEW37282.1"/>
    <property type="molecule type" value="Genomic_DNA"/>
</dbReference>
<sequence>MNSSFKKLILMNTLYGLFWGVIFIWAKFMDVISQAPKGGVFRFDFQSLVGCILLSGIYLFPLFKMAVKNTNLLEWKKSIALSFSTLLALFVGTFDISKKEFLITHEGILYILAIVLFHQLLFLIYKFFKRRKQA</sequence>
<dbReference type="AlphaFoldDB" id="C8NGF0"/>
<keyword evidence="1" id="KW-0812">Transmembrane</keyword>
<feature type="transmembrane region" description="Helical" evidence="1">
    <location>
        <begin position="7"/>
        <end position="25"/>
    </location>
</feature>
<feature type="transmembrane region" description="Helical" evidence="1">
    <location>
        <begin position="108"/>
        <end position="128"/>
    </location>
</feature>
<reference evidence="2 3" key="1">
    <citation type="submission" date="2009-08" db="EMBL/GenBank/DDBJ databases">
        <authorList>
            <person name="Muzny D."/>
            <person name="Qin X."/>
            <person name="Deng J."/>
            <person name="Jiang H."/>
            <person name="Liu Y."/>
            <person name="Qu J."/>
            <person name="Song X.-Z."/>
            <person name="Zhang L."/>
            <person name="Thornton R."/>
            <person name="Coyle M."/>
            <person name="Francisco L."/>
            <person name="Jackson L."/>
            <person name="Javaid M."/>
            <person name="Korchina V."/>
            <person name="Kovar C."/>
            <person name="Mata R."/>
            <person name="Mathew T."/>
            <person name="Ngo R."/>
            <person name="Nguyen L."/>
            <person name="Nguyen N."/>
            <person name="Okwuonu G."/>
            <person name="Ongeri F."/>
            <person name="Pham C."/>
            <person name="Simmons D."/>
            <person name="Wilczek-Boney K."/>
            <person name="Hale W."/>
            <person name="Jakkamsetti A."/>
            <person name="Pham P."/>
            <person name="Ruth R."/>
            <person name="San Lucas F."/>
            <person name="Warren J."/>
            <person name="Zhang J."/>
            <person name="Zhao Z."/>
            <person name="Zhou C."/>
            <person name="Zhu D."/>
            <person name="Lee S."/>
            <person name="Bess C."/>
            <person name="Blankenburg K."/>
            <person name="Forbes L."/>
            <person name="Fu Q."/>
            <person name="Gubbala S."/>
            <person name="Hirani K."/>
            <person name="Jayaseelan J.C."/>
            <person name="Lara F."/>
            <person name="Munidasa M."/>
            <person name="Palculict T."/>
            <person name="Patil S."/>
            <person name="Pu L.-L."/>
            <person name="Saada N."/>
            <person name="Tang L."/>
            <person name="Weissenberger G."/>
            <person name="Zhu Y."/>
            <person name="Hemphill L."/>
            <person name="Shang Y."/>
            <person name="Youmans B."/>
            <person name="Ayvaz T."/>
            <person name="Ross M."/>
            <person name="Santibanez J."/>
            <person name="Aqrawi P."/>
            <person name="Gross S."/>
            <person name="Joshi V."/>
            <person name="Fowler G."/>
            <person name="Nazareth L."/>
            <person name="Reid J."/>
            <person name="Worley K."/>
            <person name="Petrosino J."/>
            <person name="Highlander S."/>
            <person name="Gibbs R."/>
        </authorList>
    </citation>
    <scope>NUCLEOTIDE SEQUENCE [LARGE SCALE GENOMIC DNA]</scope>
    <source>
        <strain evidence="2 3">ATCC 49175</strain>
    </source>
</reference>
<name>C8NGF0_9LACT</name>
<protein>
    <submittedName>
        <fullName evidence="2">Uncharacterized protein</fullName>
    </submittedName>
</protein>
<keyword evidence="1" id="KW-0472">Membrane</keyword>
<dbReference type="RefSeq" id="WP_005607054.1">
    <property type="nucleotide sequence ID" value="NZ_CP102283.1"/>
</dbReference>